<dbReference type="InterPro" id="IPR035472">
    <property type="entry name" value="RpiR-like_SIS"/>
</dbReference>
<keyword evidence="7" id="KW-1185">Reference proteome</keyword>
<dbReference type="EMBL" id="JACCBB010000001">
    <property type="protein sequence ID" value="NYD21793.1"/>
    <property type="molecule type" value="Genomic_DNA"/>
</dbReference>
<dbReference type="Gene3D" id="3.40.50.10490">
    <property type="entry name" value="Glucose-6-phosphate isomerase like protein, domain 1"/>
    <property type="match status" value="1"/>
</dbReference>
<evidence type="ECO:0000259" key="5">
    <source>
        <dbReference type="PROSITE" id="PS51464"/>
    </source>
</evidence>
<dbReference type="Pfam" id="PF01380">
    <property type="entry name" value="SIS"/>
    <property type="match status" value="1"/>
</dbReference>
<evidence type="ECO:0000259" key="4">
    <source>
        <dbReference type="PROSITE" id="PS51071"/>
    </source>
</evidence>
<dbReference type="AlphaFoldDB" id="A0A7Y9DJV4"/>
<dbReference type="Proteomes" id="UP000521922">
    <property type="component" value="Unassembled WGS sequence"/>
</dbReference>
<feature type="domain" description="SIS" evidence="5">
    <location>
        <begin position="129"/>
        <end position="269"/>
    </location>
</feature>
<sequence>MTAPDPASLRAHLLAAVPSATASAARVLAELLDDPAGAAQLTVTDLAARTGTSEATVVRTARSLGFAGYPQLRLALAASGPPAEPAALLTGSPEDADDLAGVVARLAALESEAVHATARTLDLDALDAAARAVHAARLTDCYGIGTSGLLAADFDHKAVRVGLTTRLRTEGHAALVSSETLHPGDVALVVSHSGTTPDVVAAARRARERGATVVAVTSAAGAALATTADHVLLATGRETAYRAGATASRAGATLVLDSLYVAVAQRLGEAATGTLRRTYRAVEEPRPRRRTP</sequence>
<dbReference type="Gene3D" id="1.10.10.10">
    <property type="entry name" value="Winged helix-like DNA-binding domain superfamily/Winged helix DNA-binding domain"/>
    <property type="match status" value="1"/>
</dbReference>
<proteinExistence type="predicted"/>
<evidence type="ECO:0000313" key="6">
    <source>
        <dbReference type="EMBL" id="NYD21793.1"/>
    </source>
</evidence>
<dbReference type="RefSeq" id="WP_179750337.1">
    <property type="nucleotide sequence ID" value="NZ_BAAAGN010000005.1"/>
</dbReference>
<gene>
    <name evidence="6" type="ORF">BJ968_001333</name>
</gene>
<dbReference type="SUPFAM" id="SSF46689">
    <property type="entry name" value="Homeodomain-like"/>
    <property type="match status" value="1"/>
</dbReference>
<dbReference type="InterPro" id="IPR009057">
    <property type="entry name" value="Homeodomain-like_sf"/>
</dbReference>
<comment type="caution">
    <text evidence="6">The sequence shown here is derived from an EMBL/GenBank/DDBJ whole genome shotgun (WGS) entry which is preliminary data.</text>
</comment>
<dbReference type="GO" id="GO:0003700">
    <property type="term" value="F:DNA-binding transcription factor activity"/>
    <property type="evidence" value="ECO:0007669"/>
    <property type="project" value="InterPro"/>
</dbReference>
<organism evidence="6 7">
    <name type="scientific">Kineococcus aurantiacus</name>
    <dbReference type="NCBI Taxonomy" id="37633"/>
    <lineage>
        <taxon>Bacteria</taxon>
        <taxon>Bacillati</taxon>
        <taxon>Actinomycetota</taxon>
        <taxon>Actinomycetes</taxon>
        <taxon>Kineosporiales</taxon>
        <taxon>Kineosporiaceae</taxon>
        <taxon>Kineococcus</taxon>
    </lineage>
</organism>
<dbReference type="GO" id="GO:0097367">
    <property type="term" value="F:carbohydrate derivative binding"/>
    <property type="evidence" value="ECO:0007669"/>
    <property type="project" value="InterPro"/>
</dbReference>
<dbReference type="PANTHER" id="PTHR30514:SF1">
    <property type="entry name" value="HTH-TYPE TRANSCRIPTIONAL REGULATOR HEXR-RELATED"/>
    <property type="match status" value="1"/>
</dbReference>
<evidence type="ECO:0000313" key="7">
    <source>
        <dbReference type="Proteomes" id="UP000521922"/>
    </source>
</evidence>
<evidence type="ECO:0000256" key="3">
    <source>
        <dbReference type="ARBA" id="ARBA00023163"/>
    </source>
</evidence>
<dbReference type="InterPro" id="IPR047640">
    <property type="entry name" value="RpiR-like"/>
</dbReference>
<dbReference type="PANTHER" id="PTHR30514">
    <property type="entry name" value="GLUCOKINASE"/>
    <property type="match status" value="1"/>
</dbReference>
<evidence type="ECO:0000256" key="2">
    <source>
        <dbReference type="ARBA" id="ARBA00023125"/>
    </source>
</evidence>
<dbReference type="InterPro" id="IPR046348">
    <property type="entry name" value="SIS_dom_sf"/>
</dbReference>
<dbReference type="CDD" id="cd05013">
    <property type="entry name" value="SIS_RpiR"/>
    <property type="match status" value="1"/>
</dbReference>
<dbReference type="PROSITE" id="PS51464">
    <property type="entry name" value="SIS"/>
    <property type="match status" value="1"/>
</dbReference>
<dbReference type="GO" id="GO:0003677">
    <property type="term" value="F:DNA binding"/>
    <property type="evidence" value="ECO:0007669"/>
    <property type="project" value="UniProtKB-KW"/>
</dbReference>
<dbReference type="Pfam" id="PF01418">
    <property type="entry name" value="HTH_6"/>
    <property type="match status" value="1"/>
</dbReference>
<keyword evidence="3" id="KW-0804">Transcription</keyword>
<dbReference type="InterPro" id="IPR036388">
    <property type="entry name" value="WH-like_DNA-bd_sf"/>
</dbReference>
<evidence type="ECO:0000256" key="1">
    <source>
        <dbReference type="ARBA" id="ARBA00023015"/>
    </source>
</evidence>
<dbReference type="InterPro" id="IPR000281">
    <property type="entry name" value="HTH_RpiR"/>
</dbReference>
<dbReference type="InterPro" id="IPR001347">
    <property type="entry name" value="SIS_dom"/>
</dbReference>
<dbReference type="PROSITE" id="PS51071">
    <property type="entry name" value="HTH_RPIR"/>
    <property type="match status" value="1"/>
</dbReference>
<dbReference type="GO" id="GO:1901135">
    <property type="term" value="P:carbohydrate derivative metabolic process"/>
    <property type="evidence" value="ECO:0007669"/>
    <property type="project" value="InterPro"/>
</dbReference>
<keyword evidence="2 6" id="KW-0238">DNA-binding</keyword>
<accession>A0A7Y9DJV4</accession>
<keyword evidence="1" id="KW-0805">Transcription regulation</keyword>
<reference evidence="6 7" key="1">
    <citation type="submission" date="2020-07" db="EMBL/GenBank/DDBJ databases">
        <title>Sequencing the genomes of 1000 actinobacteria strains.</title>
        <authorList>
            <person name="Klenk H.-P."/>
        </authorList>
    </citation>
    <scope>NUCLEOTIDE SEQUENCE [LARGE SCALE GENOMIC DNA]</scope>
    <source>
        <strain evidence="6 7">DSM 7487</strain>
    </source>
</reference>
<feature type="domain" description="HTH rpiR-type" evidence="4">
    <location>
        <begin position="7"/>
        <end position="83"/>
    </location>
</feature>
<name>A0A7Y9DJV4_9ACTN</name>
<dbReference type="SUPFAM" id="SSF53697">
    <property type="entry name" value="SIS domain"/>
    <property type="match status" value="1"/>
</dbReference>
<protein>
    <submittedName>
        <fullName evidence="6">DNA-binding MurR/RpiR family transcriptional regulator</fullName>
    </submittedName>
</protein>